<protein>
    <submittedName>
        <fullName evidence="1">Uncharacterized protein</fullName>
    </submittedName>
</protein>
<gene>
    <name evidence="1" type="ORF">Aph01nite_04270</name>
</gene>
<dbReference type="Proteomes" id="UP000640052">
    <property type="component" value="Unassembled WGS sequence"/>
</dbReference>
<dbReference type="EMBL" id="BOOA01000002">
    <property type="protein sequence ID" value="GIH22117.1"/>
    <property type="molecule type" value="Genomic_DNA"/>
</dbReference>
<organism evidence="1 2">
    <name type="scientific">Acrocarpospora phusangensis</name>
    <dbReference type="NCBI Taxonomy" id="1070424"/>
    <lineage>
        <taxon>Bacteria</taxon>
        <taxon>Bacillati</taxon>
        <taxon>Actinomycetota</taxon>
        <taxon>Actinomycetes</taxon>
        <taxon>Streptosporangiales</taxon>
        <taxon>Streptosporangiaceae</taxon>
        <taxon>Acrocarpospora</taxon>
    </lineage>
</organism>
<keyword evidence="2" id="KW-1185">Reference proteome</keyword>
<evidence type="ECO:0000313" key="2">
    <source>
        <dbReference type="Proteomes" id="UP000640052"/>
    </source>
</evidence>
<name>A0A919Q4F0_9ACTN</name>
<accession>A0A919Q4F0</accession>
<dbReference type="AlphaFoldDB" id="A0A919Q4F0"/>
<comment type="caution">
    <text evidence="1">The sequence shown here is derived from an EMBL/GenBank/DDBJ whole genome shotgun (WGS) entry which is preliminary data.</text>
</comment>
<evidence type="ECO:0000313" key="1">
    <source>
        <dbReference type="EMBL" id="GIH22117.1"/>
    </source>
</evidence>
<reference evidence="1" key="1">
    <citation type="submission" date="2021-01" db="EMBL/GenBank/DDBJ databases">
        <title>Whole genome shotgun sequence of Acrocarpospora phusangensis NBRC 108782.</title>
        <authorList>
            <person name="Komaki H."/>
            <person name="Tamura T."/>
        </authorList>
    </citation>
    <scope>NUCLEOTIDE SEQUENCE</scope>
    <source>
        <strain evidence="1">NBRC 108782</strain>
    </source>
</reference>
<sequence length="80" mass="8887">MQKRRLADTARAVHEQDPGHAVRIEQIVEGRQLALPAHETPLTRCVQPITQACGHDTSHGRDVKCPSLKAIFLGNRQEVV</sequence>
<proteinExistence type="predicted"/>